<gene>
    <name evidence="2" type="ORF">ACFP81_03240</name>
</gene>
<sequence length="110" mass="11346">MNLQDLLEVRGVRHALLVSGSGEVVQRAGETLDAAAEASELTSLRSGQAVVQSLGQQIGSEEWADLLLDLEGGPVLLTPCAQGTLLVGLDDVSSLGRARLGLKRLLGSAG</sequence>
<evidence type="ECO:0000313" key="2">
    <source>
        <dbReference type="EMBL" id="MFC6591139.1"/>
    </source>
</evidence>
<dbReference type="EMBL" id="JBHSWD010000001">
    <property type="protein sequence ID" value="MFC6591139.1"/>
    <property type="molecule type" value="Genomic_DNA"/>
</dbReference>
<proteinExistence type="predicted"/>
<dbReference type="SMART" id="SM00960">
    <property type="entry name" value="Robl_LC7"/>
    <property type="match status" value="1"/>
</dbReference>
<evidence type="ECO:0000313" key="3">
    <source>
        <dbReference type="Proteomes" id="UP001596297"/>
    </source>
</evidence>
<dbReference type="Gene3D" id="3.30.450.30">
    <property type="entry name" value="Dynein light chain 2a, cytoplasmic"/>
    <property type="match status" value="1"/>
</dbReference>
<reference evidence="3" key="1">
    <citation type="journal article" date="2019" name="Int. J. Syst. Evol. Microbiol.">
        <title>The Global Catalogue of Microorganisms (GCM) 10K type strain sequencing project: providing services to taxonomists for standard genome sequencing and annotation.</title>
        <authorList>
            <consortium name="The Broad Institute Genomics Platform"/>
            <consortium name="The Broad Institute Genome Sequencing Center for Infectious Disease"/>
            <person name="Wu L."/>
            <person name="Ma J."/>
        </authorList>
    </citation>
    <scope>NUCLEOTIDE SEQUENCE [LARGE SCALE GENOMIC DNA]</scope>
    <source>
        <strain evidence="3">CGMCC 1.15772</strain>
    </source>
</reference>
<feature type="domain" description="Roadblock/LAMTOR2" evidence="1">
    <location>
        <begin position="2"/>
        <end position="89"/>
    </location>
</feature>
<organism evidence="2 3">
    <name type="scientific">Deinococcus lacus</name>
    <dbReference type="NCBI Taxonomy" id="392561"/>
    <lineage>
        <taxon>Bacteria</taxon>
        <taxon>Thermotogati</taxon>
        <taxon>Deinococcota</taxon>
        <taxon>Deinococci</taxon>
        <taxon>Deinococcales</taxon>
        <taxon>Deinococcaceae</taxon>
        <taxon>Deinococcus</taxon>
    </lineage>
</organism>
<dbReference type="Pfam" id="PF03259">
    <property type="entry name" value="Robl_LC7"/>
    <property type="match status" value="1"/>
</dbReference>
<keyword evidence="3" id="KW-1185">Reference proteome</keyword>
<dbReference type="RefSeq" id="WP_380082147.1">
    <property type="nucleotide sequence ID" value="NZ_JBHSWD010000001.1"/>
</dbReference>
<dbReference type="Proteomes" id="UP001596297">
    <property type="component" value="Unassembled WGS sequence"/>
</dbReference>
<name>A0ABW1YDZ6_9DEIO</name>
<dbReference type="SUPFAM" id="SSF103196">
    <property type="entry name" value="Roadblock/LC7 domain"/>
    <property type="match status" value="1"/>
</dbReference>
<accession>A0ABW1YDZ6</accession>
<comment type="caution">
    <text evidence="2">The sequence shown here is derived from an EMBL/GenBank/DDBJ whole genome shotgun (WGS) entry which is preliminary data.</text>
</comment>
<dbReference type="InterPro" id="IPR004942">
    <property type="entry name" value="Roadblock/LAMTOR2_dom"/>
</dbReference>
<evidence type="ECO:0000259" key="1">
    <source>
        <dbReference type="SMART" id="SM00960"/>
    </source>
</evidence>
<protein>
    <submittedName>
        <fullName evidence="2">Roadblock/LC7 domain-containing protein</fullName>
    </submittedName>
</protein>